<reference evidence="2 3" key="1">
    <citation type="submission" date="2019-04" db="EMBL/GenBank/DDBJ databases">
        <title>Draft genome sequence of Robertkochia marina CC-AMO-30D.</title>
        <authorList>
            <person name="Hameed A."/>
            <person name="Lin S.-Y."/>
            <person name="Shahina M."/>
            <person name="Lai W.-A."/>
            <person name="Young C.-C."/>
        </authorList>
    </citation>
    <scope>NUCLEOTIDE SEQUENCE [LARGE SCALE GENOMIC DNA]</scope>
    <source>
        <strain evidence="2 3">CC-AMO-30D</strain>
    </source>
</reference>
<evidence type="ECO:0000313" key="3">
    <source>
        <dbReference type="Proteomes" id="UP000305939"/>
    </source>
</evidence>
<dbReference type="RefSeq" id="WP_136335933.1">
    <property type="nucleotide sequence ID" value="NZ_QXMP01000020.1"/>
</dbReference>
<evidence type="ECO:0008006" key="4">
    <source>
        <dbReference type="Google" id="ProtNLM"/>
    </source>
</evidence>
<gene>
    <name evidence="2" type="ORF">E7Z59_08725</name>
</gene>
<accession>A0A4S3M0L8</accession>
<protein>
    <recommendedName>
        <fullName evidence="4">O-antigen ligase domain-containing protein</fullName>
    </recommendedName>
</protein>
<keyword evidence="1" id="KW-0472">Membrane</keyword>
<keyword evidence="1" id="KW-1133">Transmembrane helix</keyword>
<evidence type="ECO:0000313" key="2">
    <source>
        <dbReference type="EMBL" id="THD67728.1"/>
    </source>
</evidence>
<organism evidence="2 3">
    <name type="scientific">Robertkochia marina</name>
    <dbReference type="NCBI Taxonomy" id="1227945"/>
    <lineage>
        <taxon>Bacteria</taxon>
        <taxon>Pseudomonadati</taxon>
        <taxon>Bacteroidota</taxon>
        <taxon>Flavobacteriia</taxon>
        <taxon>Flavobacteriales</taxon>
        <taxon>Flavobacteriaceae</taxon>
        <taxon>Robertkochia</taxon>
    </lineage>
</organism>
<keyword evidence="3" id="KW-1185">Reference proteome</keyword>
<feature type="transmembrane region" description="Helical" evidence="1">
    <location>
        <begin position="20"/>
        <end position="38"/>
    </location>
</feature>
<feature type="transmembrane region" description="Helical" evidence="1">
    <location>
        <begin position="83"/>
        <end position="101"/>
    </location>
</feature>
<dbReference type="AlphaFoldDB" id="A0A4S3M0L8"/>
<dbReference type="Proteomes" id="UP000305939">
    <property type="component" value="Unassembled WGS sequence"/>
</dbReference>
<keyword evidence="1" id="KW-0812">Transmembrane</keyword>
<name>A0A4S3M0L8_9FLAO</name>
<feature type="transmembrane region" description="Helical" evidence="1">
    <location>
        <begin position="113"/>
        <end position="140"/>
    </location>
</feature>
<feature type="transmembrane region" description="Helical" evidence="1">
    <location>
        <begin position="296"/>
        <end position="314"/>
    </location>
</feature>
<feature type="transmembrane region" description="Helical" evidence="1">
    <location>
        <begin position="271"/>
        <end position="290"/>
    </location>
</feature>
<feature type="transmembrane region" description="Helical" evidence="1">
    <location>
        <begin position="44"/>
        <end position="62"/>
    </location>
</feature>
<comment type="caution">
    <text evidence="2">The sequence shown here is derived from an EMBL/GenBank/DDBJ whole genome shotgun (WGS) entry which is preliminary data.</text>
</comment>
<proteinExistence type="predicted"/>
<sequence>MAGFNLGKRIPIRTKKARKIVPVNSDSVYYIISFLTFIGVMKTFVTLFGLLGGVEIFFFNIFNGTANTFRHTLEEVYSPGIFSLRYLAIQASAVAVIRRLIFKKKSLLDYLNIMFLISIALISSRLSIIVFLLSTLILYLSYKRIRINMKKVLILGLSCFHLLGIFNYTRNINFYRDRGINDFYSAGFSEIMTYVGVAFQGAVSVGEKSYQILDDPQGWDNYAGIEKSLTANSALNSQFQLYGWWALVSTPILLLLLSFITGILSRFRHTYLYLSYATLIYAFAEFWRLFWFGTGIMITLTIMPIAIFLILFLLKSARDNA</sequence>
<evidence type="ECO:0000256" key="1">
    <source>
        <dbReference type="SAM" id="Phobius"/>
    </source>
</evidence>
<feature type="transmembrane region" description="Helical" evidence="1">
    <location>
        <begin position="152"/>
        <end position="169"/>
    </location>
</feature>
<feature type="transmembrane region" description="Helical" evidence="1">
    <location>
        <begin position="242"/>
        <end position="264"/>
    </location>
</feature>
<dbReference type="EMBL" id="SSMC01000002">
    <property type="protein sequence ID" value="THD67728.1"/>
    <property type="molecule type" value="Genomic_DNA"/>
</dbReference>